<dbReference type="InterPro" id="IPR050388">
    <property type="entry name" value="ABC_Ni/Peptide_Import"/>
</dbReference>
<dbReference type="InterPro" id="IPR027417">
    <property type="entry name" value="P-loop_NTPase"/>
</dbReference>
<evidence type="ECO:0000256" key="1">
    <source>
        <dbReference type="ARBA" id="ARBA00004202"/>
    </source>
</evidence>
<evidence type="ECO:0000256" key="7">
    <source>
        <dbReference type="ARBA" id="ARBA00023136"/>
    </source>
</evidence>
<evidence type="ECO:0000256" key="5">
    <source>
        <dbReference type="ARBA" id="ARBA00022741"/>
    </source>
</evidence>
<dbReference type="EMBL" id="BAABCN010000010">
    <property type="protein sequence ID" value="GAA3885042.1"/>
    <property type="molecule type" value="Genomic_DNA"/>
</dbReference>
<evidence type="ECO:0000259" key="8">
    <source>
        <dbReference type="PROSITE" id="PS50893"/>
    </source>
</evidence>
<accession>A0ABP7KR88</accession>
<dbReference type="PANTHER" id="PTHR43297">
    <property type="entry name" value="OLIGOPEPTIDE TRANSPORT ATP-BINDING PROTEIN APPD"/>
    <property type="match status" value="1"/>
</dbReference>
<proteinExistence type="inferred from homology"/>
<gene>
    <name evidence="9" type="ORF">GCM10022381_28970</name>
</gene>
<feature type="domain" description="ABC transporter" evidence="8">
    <location>
        <begin position="23"/>
        <end position="272"/>
    </location>
</feature>
<keyword evidence="7" id="KW-0472">Membrane</keyword>
<keyword evidence="6" id="KW-0067">ATP-binding</keyword>
<protein>
    <recommendedName>
        <fullName evidence="8">ABC transporter domain-containing protein</fullName>
    </recommendedName>
</protein>
<name>A0ABP7KR88_9MICO</name>
<keyword evidence="4" id="KW-1003">Cell membrane</keyword>
<evidence type="ECO:0000256" key="6">
    <source>
        <dbReference type="ARBA" id="ARBA00022840"/>
    </source>
</evidence>
<dbReference type="Gene3D" id="3.40.50.300">
    <property type="entry name" value="P-loop containing nucleotide triphosphate hydrolases"/>
    <property type="match status" value="1"/>
</dbReference>
<comment type="subcellular location">
    <subcellularLocation>
        <location evidence="1">Cell membrane</location>
        <topology evidence="1">Peripheral membrane protein</topology>
    </subcellularLocation>
</comment>
<dbReference type="Pfam" id="PF00005">
    <property type="entry name" value="ABC_tran"/>
    <property type="match status" value="1"/>
</dbReference>
<keyword evidence="10" id="KW-1185">Reference proteome</keyword>
<keyword evidence="3" id="KW-0813">Transport</keyword>
<comment type="caution">
    <text evidence="9">The sequence shown here is derived from an EMBL/GenBank/DDBJ whole genome shotgun (WGS) entry which is preliminary data.</text>
</comment>
<dbReference type="SMART" id="SM00382">
    <property type="entry name" value="AAA"/>
    <property type="match status" value="1"/>
</dbReference>
<evidence type="ECO:0000313" key="9">
    <source>
        <dbReference type="EMBL" id="GAA3885042.1"/>
    </source>
</evidence>
<dbReference type="RefSeq" id="WP_345067991.1">
    <property type="nucleotide sequence ID" value="NZ_BAABCN010000010.1"/>
</dbReference>
<comment type="similarity">
    <text evidence="2">Belongs to the ABC transporter superfamily.</text>
</comment>
<dbReference type="PANTHER" id="PTHR43297:SF2">
    <property type="entry name" value="DIPEPTIDE TRANSPORT ATP-BINDING PROTEIN DPPD"/>
    <property type="match status" value="1"/>
</dbReference>
<evidence type="ECO:0000313" key="10">
    <source>
        <dbReference type="Proteomes" id="UP001501803"/>
    </source>
</evidence>
<dbReference type="Proteomes" id="UP001501803">
    <property type="component" value="Unassembled WGS sequence"/>
</dbReference>
<dbReference type="SUPFAM" id="SSF52540">
    <property type="entry name" value="P-loop containing nucleoside triphosphate hydrolases"/>
    <property type="match status" value="1"/>
</dbReference>
<dbReference type="PROSITE" id="PS50893">
    <property type="entry name" value="ABC_TRANSPORTER_2"/>
    <property type="match status" value="1"/>
</dbReference>
<evidence type="ECO:0000256" key="3">
    <source>
        <dbReference type="ARBA" id="ARBA00022448"/>
    </source>
</evidence>
<dbReference type="PROSITE" id="PS00211">
    <property type="entry name" value="ABC_TRANSPORTER_1"/>
    <property type="match status" value="1"/>
</dbReference>
<evidence type="ECO:0000256" key="2">
    <source>
        <dbReference type="ARBA" id="ARBA00005417"/>
    </source>
</evidence>
<dbReference type="InterPro" id="IPR003439">
    <property type="entry name" value="ABC_transporter-like_ATP-bd"/>
</dbReference>
<evidence type="ECO:0000256" key="4">
    <source>
        <dbReference type="ARBA" id="ARBA00022475"/>
    </source>
</evidence>
<dbReference type="InterPro" id="IPR017871">
    <property type="entry name" value="ABC_transporter-like_CS"/>
</dbReference>
<dbReference type="CDD" id="cd03257">
    <property type="entry name" value="ABC_NikE_OppD_transporters"/>
    <property type="match status" value="1"/>
</dbReference>
<dbReference type="InterPro" id="IPR003593">
    <property type="entry name" value="AAA+_ATPase"/>
</dbReference>
<organism evidence="9 10">
    <name type="scientific">Leifsonia kafniensis</name>
    <dbReference type="NCBI Taxonomy" id="475957"/>
    <lineage>
        <taxon>Bacteria</taxon>
        <taxon>Bacillati</taxon>
        <taxon>Actinomycetota</taxon>
        <taxon>Actinomycetes</taxon>
        <taxon>Micrococcales</taxon>
        <taxon>Microbacteriaceae</taxon>
        <taxon>Leifsonia</taxon>
    </lineage>
</organism>
<sequence length="297" mass="32235">MTLVQNTDDTTHMTATRPPLLDVRGLSVTLPTGPSDSVHAVKDVRLTLAVGERVGIVGESGSGKSVTGRAIAGLLPGSPRVKVDGSIRFDGTEMIGAPPRTWDAIRRSRVSMIFQDPLSFLNPTMRVGRQIREGCRRIVGEPRGGTEKVYHYMTLAGLNDVETVARKYPFELSGGMRQRVLIAIALAKQPEIIIADEPTTALDVTVQRLVLETLDRSVSELGTSLIMITHDLAVVAKLCERVYVMYAGRVVEHGLTKDVFTNPAEDYTRGLLRSVRSLTDDSDDLVGLSSPTTGRIG</sequence>
<reference evidence="10" key="1">
    <citation type="journal article" date="2019" name="Int. J. Syst. Evol. Microbiol.">
        <title>The Global Catalogue of Microorganisms (GCM) 10K type strain sequencing project: providing services to taxonomists for standard genome sequencing and annotation.</title>
        <authorList>
            <consortium name="The Broad Institute Genomics Platform"/>
            <consortium name="The Broad Institute Genome Sequencing Center for Infectious Disease"/>
            <person name="Wu L."/>
            <person name="Ma J."/>
        </authorList>
    </citation>
    <scope>NUCLEOTIDE SEQUENCE [LARGE SCALE GENOMIC DNA]</scope>
    <source>
        <strain evidence="10">JCM 17021</strain>
    </source>
</reference>
<keyword evidence="5" id="KW-0547">Nucleotide-binding</keyword>